<feature type="non-terminal residue" evidence="6">
    <location>
        <position position="1"/>
    </location>
</feature>
<protein>
    <submittedName>
        <fullName evidence="6">Ectonucleoside triphosphate diphosphohydrolase 5</fullName>
    </submittedName>
</protein>
<feature type="active site" description="Proton acceptor" evidence="3">
    <location>
        <position position="74"/>
    </location>
</feature>
<dbReference type="PANTHER" id="PTHR11782:SF127">
    <property type="entry name" value="NTPASE, ISOFORM F"/>
    <property type="match status" value="1"/>
</dbReference>
<keyword evidence="4" id="KW-0067">ATP-binding</keyword>
<evidence type="ECO:0000313" key="6">
    <source>
        <dbReference type="EMBL" id="PFX20399.1"/>
    </source>
</evidence>
<name>A0A2B4RUC3_STYPI</name>
<dbReference type="GO" id="GO:0016787">
    <property type="term" value="F:hydrolase activity"/>
    <property type="evidence" value="ECO:0007669"/>
    <property type="project" value="UniProtKB-KW"/>
</dbReference>
<feature type="binding site" evidence="4">
    <location>
        <begin position="104"/>
        <end position="108"/>
    </location>
    <ligand>
        <name>ATP</name>
        <dbReference type="ChEBI" id="CHEBI:30616"/>
    </ligand>
</feature>
<evidence type="ECO:0000256" key="5">
    <source>
        <dbReference type="RuleBase" id="RU003833"/>
    </source>
</evidence>
<evidence type="ECO:0000256" key="3">
    <source>
        <dbReference type="PIRSR" id="PIRSR600407-1"/>
    </source>
</evidence>
<dbReference type="AlphaFoldDB" id="A0A2B4RUC3"/>
<evidence type="ECO:0000313" key="7">
    <source>
        <dbReference type="Proteomes" id="UP000225706"/>
    </source>
</evidence>
<dbReference type="EMBL" id="LSMT01000318">
    <property type="protein sequence ID" value="PFX20399.1"/>
    <property type="molecule type" value="Genomic_DNA"/>
</dbReference>
<dbReference type="GO" id="GO:0005524">
    <property type="term" value="F:ATP binding"/>
    <property type="evidence" value="ECO:0007669"/>
    <property type="project" value="UniProtKB-KW"/>
</dbReference>
<dbReference type="Proteomes" id="UP000225706">
    <property type="component" value="Unassembled WGS sequence"/>
</dbReference>
<comment type="similarity">
    <text evidence="1 5">Belongs to the GDA1/CD39 NTPase family.</text>
</comment>
<sequence length="227" mass="25250">GSQSIEGLLQKSEDVIPENRRKHTPVALKATAGLRLLPSNSSNQLLEEVRRLFQESPYHFSQESNVDIMDGTDEGLFAWITVNFLLGGLKRDSSKLFGTLDLGGGSTQITLWPVDQSFSLLHELVGANVRLSPCIHYNYRGSWKFGIHQSINFSGDNRYGYFGCLEDVKKAVAKFKVHKPVGIDPVPMYAFSYYYERAVDLGLIHSEKGGIITVGQFQEGAKQGTSF</sequence>
<keyword evidence="2 5" id="KW-0378">Hydrolase</keyword>
<evidence type="ECO:0000256" key="2">
    <source>
        <dbReference type="ARBA" id="ARBA00022801"/>
    </source>
</evidence>
<dbReference type="Gene3D" id="3.30.420.150">
    <property type="entry name" value="Exopolyphosphatase. Domain 2"/>
    <property type="match status" value="1"/>
</dbReference>
<proteinExistence type="inferred from homology"/>
<dbReference type="PANTHER" id="PTHR11782">
    <property type="entry name" value="ADENOSINE/GUANOSINE DIPHOSPHATASE"/>
    <property type="match status" value="1"/>
</dbReference>
<keyword evidence="4" id="KW-0547">Nucleotide-binding</keyword>
<dbReference type="Gene3D" id="3.30.420.40">
    <property type="match status" value="1"/>
</dbReference>
<accession>A0A2B4RUC3</accession>
<evidence type="ECO:0000256" key="1">
    <source>
        <dbReference type="ARBA" id="ARBA00009283"/>
    </source>
</evidence>
<organism evidence="6 7">
    <name type="scientific">Stylophora pistillata</name>
    <name type="common">Smooth cauliflower coral</name>
    <dbReference type="NCBI Taxonomy" id="50429"/>
    <lineage>
        <taxon>Eukaryota</taxon>
        <taxon>Metazoa</taxon>
        <taxon>Cnidaria</taxon>
        <taxon>Anthozoa</taxon>
        <taxon>Hexacorallia</taxon>
        <taxon>Scleractinia</taxon>
        <taxon>Astrocoeniina</taxon>
        <taxon>Pocilloporidae</taxon>
        <taxon>Stylophora</taxon>
    </lineage>
</organism>
<dbReference type="InterPro" id="IPR000407">
    <property type="entry name" value="GDA1_CD39_NTPase"/>
</dbReference>
<gene>
    <name evidence="6" type="primary">ENTPD5</name>
    <name evidence="6" type="ORF">AWC38_SpisGene15152</name>
</gene>
<dbReference type="OrthoDB" id="6372431at2759"/>
<reference evidence="7" key="1">
    <citation type="journal article" date="2017" name="bioRxiv">
        <title>Comparative analysis of the genomes of Stylophora pistillata and Acropora digitifera provides evidence for extensive differences between species of corals.</title>
        <authorList>
            <person name="Voolstra C.R."/>
            <person name="Li Y."/>
            <person name="Liew Y.J."/>
            <person name="Baumgarten S."/>
            <person name="Zoccola D."/>
            <person name="Flot J.-F."/>
            <person name="Tambutte S."/>
            <person name="Allemand D."/>
            <person name="Aranda M."/>
        </authorList>
    </citation>
    <scope>NUCLEOTIDE SEQUENCE [LARGE SCALE GENOMIC DNA]</scope>
</reference>
<dbReference type="Pfam" id="PF01150">
    <property type="entry name" value="GDA1_CD39"/>
    <property type="match status" value="1"/>
</dbReference>
<evidence type="ECO:0000256" key="4">
    <source>
        <dbReference type="PIRSR" id="PIRSR600407-2"/>
    </source>
</evidence>
<dbReference type="PROSITE" id="PS01238">
    <property type="entry name" value="GDA1_CD39_NTPASE"/>
    <property type="match status" value="1"/>
</dbReference>
<comment type="caution">
    <text evidence="6">The sequence shown here is derived from an EMBL/GenBank/DDBJ whole genome shotgun (WGS) entry which is preliminary data.</text>
</comment>
<dbReference type="STRING" id="50429.A0A2B4RUC3"/>
<keyword evidence="7" id="KW-1185">Reference proteome</keyword>